<evidence type="ECO:0000313" key="1">
    <source>
        <dbReference type="EMBL" id="KAK4649849.1"/>
    </source>
</evidence>
<keyword evidence="2" id="KW-1185">Reference proteome</keyword>
<comment type="caution">
    <text evidence="1">The sequence shown here is derived from an EMBL/GenBank/DDBJ whole genome shotgun (WGS) entry which is preliminary data.</text>
</comment>
<dbReference type="RefSeq" id="XP_062738824.1">
    <property type="nucleotide sequence ID" value="XM_062884230.1"/>
</dbReference>
<evidence type="ECO:0000313" key="2">
    <source>
        <dbReference type="Proteomes" id="UP001323405"/>
    </source>
</evidence>
<organism evidence="1 2">
    <name type="scientific">Podospora pseudocomata</name>
    <dbReference type="NCBI Taxonomy" id="2093779"/>
    <lineage>
        <taxon>Eukaryota</taxon>
        <taxon>Fungi</taxon>
        <taxon>Dikarya</taxon>
        <taxon>Ascomycota</taxon>
        <taxon>Pezizomycotina</taxon>
        <taxon>Sordariomycetes</taxon>
        <taxon>Sordariomycetidae</taxon>
        <taxon>Sordariales</taxon>
        <taxon>Podosporaceae</taxon>
        <taxon>Podospora</taxon>
    </lineage>
</organism>
<dbReference type="Proteomes" id="UP001323405">
    <property type="component" value="Unassembled WGS sequence"/>
</dbReference>
<proteinExistence type="predicted"/>
<name>A0ABR0G2A8_9PEZI</name>
<protein>
    <submittedName>
        <fullName evidence="1">Uncharacterized protein</fullName>
    </submittedName>
</protein>
<gene>
    <name evidence="1" type="ORF">QC762_0103990</name>
</gene>
<accession>A0ABR0G2A8</accession>
<dbReference type="EMBL" id="JAFFHA010000009">
    <property type="protein sequence ID" value="KAK4649849.1"/>
    <property type="molecule type" value="Genomic_DNA"/>
</dbReference>
<sequence>MSNNNHNLENDVPKKAINGLHVYSIYKPLQDCCDATWAYTFQYRRAKETSGSNWQAFSFHRCSISHQNVALSMSEAEETG</sequence>
<reference evidence="1 2" key="1">
    <citation type="journal article" date="2023" name="bioRxiv">
        <title>High-quality genome assemblies of four members of thePodospora anserinaspecies complex.</title>
        <authorList>
            <person name="Ament-Velasquez S.L."/>
            <person name="Vogan A.A."/>
            <person name="Wallerman O."/>
            <person name="Hartmann F."/>
            <person name="Gautier V."/>
            <person name="Silar P."/>
            <person name="Giraud T."/>
            <person name="Johannesson H."/>
        </authorList>
    </citation>
    <scope>NUCLEOTIDE SEQUENCE [LARGE SCALE GENOMIC DNA]</scope>
    <source>
        <strain evidence="1 2">CBS 415.72m</strain>
    </source>
</reference>
<dbReference type="GeneID" id="87904044"/>